<dbReference type="GO" id="GO:0004252">
    <property type="term" value="F:serine-type endopeptidase activity"/>
    <property type="evidence" value="ECO:0007669"/>
    <property type="project" value="TreeGrafter"/>
</dbReference>
<keyword evidence="4" id="KW-1185">Reference proteome</keyword>
<gene>
    <name evidence="3" type="ORF">F7018_14960</name>
</gene>
<dbReference type="AlphaFoldDB" id="A0A7J5AA05"/>
<organism evidence="3 4">
    <name type="scientific">Tenacibaculum aiptasiae</name>
    <dbReference type="NCBI Taxonomy" id="426481"/>
    <lineage>
        <taxon>Bacteria</taxon>
        <taxon>Pseudomonadati</taxon>
        <taxon>Bacteroidota</taxon>
        <taxon>Flavobacteriia</taxon>
        <taxon>Flavobacteriales</taxon>
        <taxon>Flavobacteriaceae</taxon>
        <taxon>Tenacibaculum</taxon>
    </lineage>
</organism>
<sequence>MKKFILHLLIIVSISCSSQESIIVKKEKIDWKNYKGLFQDAEQTQFKAQFKFLQNVKLYEITYLSDSLKIQSFATFPKKEGKYPVIIFNRGGNRDFGALSLTKEKHKLFFPPMFSKITNNGYIVIGSNYRESGKSEGKDEFGGKDVNDVLNLLKVVKEFPKADTTRIGMYGWSRGGMMTYLSLIKTSKIKTAIIGGAPTDLTIIDRADMETNVYAPLIPNYRENKQEELKKRSAFYFANKFPKNIPLLILHGDADKRVSVSNPIKLSKELDKYNIPYSLKIYKEGNHGLTKNKKEVNREVLDWFQKYLRN</sequence>
<dbReference type="RefSeq" id="WP_150900902.1">
    <property type="nucleotide sequence ID" value="NZ_WAAU01000029.1"/>
</dbReference>
<dbReference type="Proteomes" id="UP000467305">
    <property type="component" value="Unassembled WGS sequence"/>
</dbReference>
<evidence type="ECO:0000256" key="1">
    <source>
        <dbReference type="ARBA" id="ARBA00022801"/>
    </source>
</evidence>
<name>A0A7J5AA05_9FLAO</name>
<dbReference type="PANTHER" id="PTHR42776">
    <property type="entry name" value="SERINE PEPTIDASE S9 FAMILY MEMBER"/>
    <property type="match status" value="1"/>
</dbReference>
<dbReference type="PANTHER" id="PTHR42776:SF27">
    <property type="entry name" value="DIPEPTIDYL PEPTIDASE FAMILY MEMBER 6"/>
    <property type="match status" value="1"/>
</dbReference>
<evidence type="ECO:0000313" key="3">
    <source>
        <dbReference type="EMBL" id="KAB1154268.1"/>
    </source>
</evidence>
<comment type="caution">
    <text evidence="3">The sequence shown here is derived from an EMBL/GenBank/DDBJ whole genome shotgun (WGS) entry which is preliminary data.</text>
</comment>
<feature type="domain" description="Peptidase S9 prolyl oligopeptidase catalytic" evidence="2">
    <location>
        <begin position="117"/>
        <end position="309"/>
    </location>
</feature>
<dbReference type="SUPFAM" id="SSF53474">
    <property type="entry name" value="alpha/beta-Hydrolases"/>
    <property type="match status" value="1"/>
</dbReference>
<dbReference type="InterPro" id="IPR029058">
    <property type="entry name" value="AB_hydrolase_fold"/>
</dbReference>
<evidence type="ECO:0000259" key="2">
    <source>
        <dbReference type="Pfam" id="PF00326"/>
    </source>
</evidence>
<keyword evidence="1" id="KW-0378">Hydrolase</keyword>
<dbReference type="PROSITE" id="PS51257">
    <property type="entry name" value="PROKAR_LIPOPROTEIN"/>
    <property type="match status" value="1"/>
</dbReference>
<dbReference type="OrthoDB" id="9812921at2"/>
<dbReference type="EMBL" id="WAAU01000029">
    <property type="protein sequence ID" value="KAB1154268.1"/>
    <property type="molecule type" value="Genomic_DNA"/>
</dbReference>
<dbReference type="Gene3D" id="3.40.50.1820">
    <property type="entry name" value="alpha/beta hydrolase"/>
    <property type="match status" value="1"/>
</dbReference>
<proteinExistence type="predicted"/>
<dbReference type="Pfam" id="PF00326">
    <property type="entry name" value="Peptidase_S9"/>
    <property type="match status" value="1"/>
</dbReference>
<protein>
    <submittedName>
        <fullName evidence="3">S9 family peptidase</fullName>
    </submittedName>
</protein>
<accession>A0A7J5AA05</accession>
<dbReference type="GO" id="GO:0006508">
    <property type="term" value="P:proteolysis"/>
    <property type="evidence" value="ECO:0007669"/>
    <property type="project" value="InterPro"/>
</dbReference>
<dbReference type="InterPro" id="IPR001375">
    <property type="entry name" value="Peptidase_S9_cat"/>
</dbReference>
<reference evidence="3 4" key="1">
    <citation type="submission" date="2019-09" db="EMBL/GenBank/DDBJ databases">
        <authorList>
            <person name="Cao W.R."/>
        </authorList>
    </citation>
    <scope>NUCLEOTIDE SEQUENCE [LARGE SCALE GENOMIC DNA]</scope>
    <source>
        <strain evidence="4">a4</strain>
    </source>
</reference>
<evidence type="ECO:0000313" key="4">
    <source>
        <dbReference type="Proteomes" id="UP000467305"/>
    </source>
</evidence>